<evidence type="ECO:0000256" key="1">
    <source>
        <dbReference type="ARBA" id="ARBA00001954"/>
    </source>
</evidence>
<comment type="cofactor">
    <cofactor evidence="1">
        <name>Fe(2+)</name>
        <dbReference type="ChEBI" id="CHEBI:29033"/>
    </cofactor>
</comment>
<feature type="transmembrane region" description="Helical" evidence="3">
    <location>
        <begin position="12"/>
        <end position="28"/>
    </location>
</feature>
<evidence type="ECO:0000313" key="5">
    <source>
        <dbReference type="EMBL" id="WAL58695.1"/>
    </source>
</evidence>
<evidence type="ECO:0000256" key="3">
    <source>
        <dbReference type="SAM" id="Phobius"/>
    </source>
</evidence>
<keyword evidence="6" id="KW-1185">Reference proteome</keyword>
<evidence type="ECO:0000256" key="2">
    <source>
        <dbReference type="ARBA" id="ARBA00008749"/>
    </source>
</evidence>
<dbReference type="InterPro" id="IPR005804">
    <property type="entry name" value="FA_desaturase_dom"/>
</dbReference>
<dbReference type="PANTHER" id="PTHR12879">
    <property type="entry name" value="SPHINGOLIPID DELTA 4 DESATURASE/C-4 HYDROXYLASE PROTEIN DES2"/>
    <property type="match status" value="1"/>
</dbReference>
<comment type="similarity">
    <text evidence="2">Belongs to the fatty acid desaturase type 2 family.</text>
</comment>
<sequence>MLWKYTWRDSIPLSVTLFQLALNVWIAATWYDRTLLQNLLFLPLCVFLFWYNGLVASHNFVHTPWFKAEWLNQLYLVINSINIGLPQIYYRYEHLLHHRYVNDRQDAYGHTNDPTSLFAHGQQGEPEPVWSYCALGIFRANLVAAFREIIKRGEKHQLCVELVACMLGLLGFLYLSWQYVLVIFIPTFYLGWFLEHLENYYEHFGGIPENRYANSTSYYGELYNLLFCNEGYHQEHHLRPGVHWTKRKQTRQEWAAELDAANRVILRFPPILAILDHRRIQRKHRSVLPVSMDPEVAMP</sequence>
<dbReference type="Pfam" id="PF00487">
    <property type="entry name" value="FA_desaturase"/>
    <property type="match status" value="1"/>
</dbReference>
<reference evidence="5" key="1">
    <citation type="submission" date="2022-12" db="EMBL/GenBank/DDBJ databases">
        <title>Polyphasic identification of a Novel Hot-Spring Cyanobacterium Ocullathermofonsia sinensis gen nov. sp. nov. and Genomic Insights on its Adaptations to the Thermal Habitat.</title>
        <authorList>
            <person name="Daroch M."/>
            <person name="Tang J."/>
            <person name="Jiang Y."/>
        </authorList>
    </citation>
    <scope>NUCLEOTIDE SEQUENCE</scope>
    <source>
        <strain evidence="5">PKUAC-SCTA174</strain>
    </source>
</reference>
<proteinExistence type="inferred from homology"/>
<dbReference type="PANTHER" id="PTHR12879:SF8">
    <property type="entry name" value="SPHINGOLIPID DELTA(4)-DESATURASE DES1"/>
    <property type="match status" value="1"/>
</dbReference>
<dbReference type="GO" id="GO:0016020">
    <property type="term" value="C:membrane"/>
    <property type="evidence" value="ECO:0007669"/>
    <property type="project" value="GOC"/>
</dbReference>
<organism evidence="5 6">
    <name type="scientific">Thermocoleostomius sinensis A174</name>
    <dbReference type="NCBI Taxonomy" id="2016057"/>
    <lineage>
        <taxon>Bacteria</taxon>
        <taxon>Bacillati</taxon>
        <taxon>Cyanobacteriota</taxon>
        <taxon>Cyanophyceae</taxon>
        <taxon>Oculatellales</taxon>
        <taxon>Oculatellaceae</taxon>
        <taxon>Thermocoleostomius</taxon>
    </lineage>
</organism>
<feature type="transmembrane region" description="Helical" evidence="3">
    <location>
        <begin position="158"/>
        <end position="177"/>
    </location>
</feature>
<keyword evidence="3" id="KW-0812">Transmembrane</keyword>
<keyword evidence="3" id="KW-1133">Transmembrane helix</keyword>
<dbReference type="GO" id="GO:0042284">
    <property type="term" value="F:sphingolipid delta-4 desaturase activity"/>
    <property type="evidence" value="ECO:0007669"/>
    <property type="project" value="TreeGrafter"/>
</dbReference>
<dbReference type="Proteomes" id="UP001163152">
    <property type="component" value="Chromosome"/>
</dbReference>
<evidence type="ECO:0000259" key="4">
    <source>
        <dbReference type="Pfam" id="PF00487"/>
    </source>
</evidence>
<dbReference type="GO" id="GO:0046513">
    <property type="term" value="P:ceramide biosynthetic process"/>
    <property type="evidence" value="ECO:0007669"/>
    <property type="project" value="TreeGrafter"/>
</dbReference>
<evidence type="ECO:0000313" key="6">
    <source>
        <dbReference type="Proteomes" id="UP001163152"/>
    </source>
</evidence>
<keyword evidence="3" id="KW-0472">Membrane</keyword>
<accession>A0A9E8ZCF4</accession>
<feature type="transmembrane region" description="Helical" evidence="3">
    <location>
        <begin position="73"/>
        <end position="90"/>
    </location>
</feature>
<dbReference type="RefSeq" id="WP_268608122.1">
    <property type="nucleotide sequence ID" value="NZ_CP113797.1"/>
</dbReference>
<feature type="transmembrane region" description="Helical" evidence="3">
    <location>
        <begin position="40"/>
        <end position="61"/>
    </location>
</feature>
<dbReference type="AlphaFoldDB" id="A0A9E8ZCF4"/>
<name>A0A9E8ZCF4_9CYAN</name>
<protein>
    <submittedName>
        <fullName evidence="5">Fatty acid desaturase</fullName>
    </submittedName>
</protein>
<dbReference type="KEGG" id="tsin:OXH18_16120"/>
<feature type="domain" description="Fatty acid desaturase" evidence="4">
    <location>
        <begin position="40"/>
        <end position="261"/>
    </location>
</feature>
<dbReference type="EMBL" id="CP113797">
    <property type="protein sequence ID" value="WAL58695.1"/>
    <property type="molecule type" value="Genomic_DNA"/>
</dbReference>
<gene>
    <name evidence="5" type="ORF">OXH18_16120</name>
</gene>